<evidence type="ECO:0000256" key="1">
    <source>
        <dbReference type="SAM" id="Phobius"/>
    </source>
</evidence>
<dbReference type="HOGENOM" id="CLU_2022514_0_0_0"/>
<dbReference type="InParanoid" id="M1YWR6"/>
<keyword evidence="3" id="KW-1185">Reference proteome</keyword>
<comment type="caution">
    <text evidence="2">The sequence shown here is derived from an EMBL/GenBank/DDBJ whole genome shotgun (WGS) entry which is preliminary data.</text>
</comment>
<keyword evidence="1" id="KW-0812">Transmembrane</keyword>
<keyword evidence="1" id="KW-0472">Membrane</keyword>
<dbReference type="EMBL" id="CAQJ01000028">
    <property type="protein sequence ID" value="CCQ90111.1"/>
    <property type="molecule type" value="Genomic_DNA"/>
</dbReference>
<name>M1YWR6_NITG3</name>
<dbReference type="RefSeq" id="WP_005007308.1">
    <property type="nucleotide sequence ID" value="NZ_HG422173.1"/>
</dbReference>
<proteinExistence type="predicted"/>
<sequence length="138" mass="15548">MKSKIPNEAEATRTRDFILLVFWMILGVFLATVATSPAETMHKNPVGIGDPWSNKKIIEARNAVELAWEVYHHAALGGTLASPSIQTQLESNLHECRHLLAEAYTAAENRDWKQVGRFHQQILTLSHHVVEASQEPKR</sequence>
<protein>
    <submittedName>
        <fullName evidence="2">Uncharacterized protein</fullName>
    </submittedName>
</protein>
<keyword evidence="1" id="KW-1133">Transmembrane helix</keyword>
<dbReference type="AlphaFoldDB" id="M1YWR6"/>
<dbReference type="STRING" id="1266370.NITGR_250024"/>
<accession>M1YWR6</accession>
<feature type="transmembrane region" description="Helical" evidence="1">
    <location>
        <begin position="17"/>
        <end position="35"/>
    </location>
</feature>
<evidence type="ECO:0000313" key="3">
    <source>
        <dbReference type="Proteomes" id="UP000011704"/>
    </source>
</evidence>
<dbReference type="Proteomes" id="UP000011704">
    <property type="component" value="Unassembled WGS sequence"/>
</dbReference>
<organism evidence="2 3">
    <name type="scientific">Nitrospina gracilis (strain 3/211)</name>
    <dbReference type="NCBI Taxonomy" id="1266370"/>
    <lineage>
        <taxon>Bacteria</taxon>
        <taxon>Pseudomonadati</taxon>
        <taxon>Nitrospinota/Tectimicrobiota group</taxon>
        <taxon>Nitrospinota</taxon>
        <taxon>Nitrospinia</taxon>
        <taxon>Nitrospinales</taxon>
        <taxon>Nitrospinaceae</taxon>
        <taxon>Nitrospina</taxon>
    </lineage>
</organism>
<reference evidence="2 3" key="1">
    <citation type="journal article" date="2013" name="Front. Microbiol.">
        <title>The genome of Nitrospina gracilis illuminates the metabolism and evolution of the major marine nitrite oxidizer.</title>
        <authorList>
            <person name="Luecker S."/>
            <person name="Nowka B."/>
            <person name="Rattei T."/>
            <person name="Spieck E."/>
            <person name="and Daims H."/>
        </authorList>
    </citation>
    <scope>NUCLEOTIDE SEQUENCE [LARGE SCALE GENOMIC DNA]</scope>
    <source>
        <strain evidence="2 3">3/211</strain>
    </source>
</reference>
<dbReference type="OrthoDB" id="9790066at2"/>
<gene>
    <name evidence="2" type="ORF">NITGR_250024</name>
</gene>
<evidence type="ECO:0000313" key="2">
    <source>
        <dbReference type="EMBL" id="CCQ90111.1"/>
    </source>
</evidence>